<dbReference type="PANTHER" id="PTHR47595">
    <property type="entry name" value="HEAT SHOCK 70 KDA PROTEIN 14"/>
    <property type="match status" value="1"/>
</dbReference>
<dbReference type="OrthoDB" id="691673at2759"/>
<evidence type="ECO:0000259" key="2">
    <source>
        <dbReference type="Pfam" id="PF20700"/>
    </source>
</evidence>
<gene>
    <name evidence="3" type="ORF">MEDL_190</name>
</gene>
<dbReference type="PANTHER" id="PTHR47595:SF1">
    <property type="entry name" value="MYB_SANT-LIKE DNA-BINDING DOMAIN-CONTAINING PROTEIN"/>
    <property type="match status" value="1"/>
</dbReference>
<evidence type="ECO:0000256" key="1">
    <source>
        <dbReference type="SAM" id="MobiDB-lite"/>
    </source>
</evidence>
<feature type="compositionally biased region" description="Basic and acidic residues" evidence="1">
    <location>
        <begin position="255"/>
        <end position="272"/>
    </location>
</feature>
<dbReference type="Pfam" id="PF20700">
    <property type="entry name" value="Mutator"/>
    <property type="match status" value="1"/>
</dbReference>
<evidence type="ECO:0000313" key="4">
    <source>
        <dbReference type="Proteomes" id="UP000683360"/>
    </source>
</evidence>
<organism evidence="3 4">
    <name type="scientific">Mytilus edulis</name>
    <name type="common">Blue mussel</name>
    <dbReference type="NCBI Taxonomy" id="6550"/>
    <lineage>
        <taxon>Eukaryota</taxon>
        <taxon>Metazoa</taxon>
        <taxon>Spiralia</taxon>
        <taxon>Lophotrochozoa</taxon>
        <taxon>Mollusca</taxon>
        <taxon>Bivalvia</taxon>
        <taxon>Autobranchia</taxon>
        <taxon>Pteriomorphia</taxon>
        <taxon>Mytilida</taxon>
        <taxon>Mytiloidea</taxon>
        <taxon>Mytilidae</taxon>
        <taxon>Mytilinae</taxon>
        <taxon>Mytilus</taxon>
    </lineage>
</organism>
<feature type="region of interest" description="Disordered" evidence="1">
    <location>
        <begin position="333"/>
        <end position="352"/>
    </location>
</feature>
<evidence type="ECO:0000313" key="3">
    <source>
        <dbReference type="EMBL" id="CAG2184539.1"/>
    </source>
</evidence>
<feature type="region of interest" description="Disordered" evidence="1">
    <location>
        <begin position="234"/>
        <end position="307"/>
    </location>
</feature>
<sequence>MHNLSPQGYRFVNLDSLQGHVSEITMHVCLCPSAIELSSKNQSPIKLVSEERKLGLATVLCAQCEGCHKQFKFCTSPSLPESKRFDVNVRAVWGSIATGNGPSHLNEIMGTMNSPGLSSTSFSAIEQEVGEWWLAALQENMLQKMFNSMCRKKPIWEDISKQLKIKGIDRTGKQCEVRIHTMTTKYRKIVKANKESGASPKFCPFFEQLDEVLGTKASTVPPCLIDSGIKTSVPEMVDDNNNEVPCEMNAGSDTVVDKNDNETDCQKTEISPEKNTTTHAQDDKVNTVSNPRSNNDDRKSRKRSNTEDLMTSFLEMQQKSEERFFEFEKKRMEMEAKEEENRQKREEEQEKKQQDFLLELAKIFAAKKKKKQL</sequence>
<proteinExistence type="predicted"/>
<name>A0A8S3PMC9_MYTED</name>
<dbReference type="Proteomes" id="UP000683360">
    <property type="component" value="Unassembled WGS sequence"/>
</dbReference>
<reference evidence="3" key="1">
    <citation type="submission" date="2021-03" db="EMBL/GenBank/DDBJ databases">
        <authorList>
            <person name="Bekaert M."/>
        </authorList>
    </citation>
    <scope>NUCLEOTIDE SEQUENCE</scope>
</reference>
<keyword evidence="4" id="KW-1185">Reference proteome</keyword>
<comment type="caution">
    <text evidence="3">The sequence shown here is derived from an EMBL/GenBank/DDBJ whole genome shotgun (WGS) entry which is preliminary data.</text>
</comment>
<dbReference type="AlphaFoldDB" id="A0A8S3PMC9"/>
<protein>
    <recommendedName>
        <fullName evidence="2">Mutator-like transposase domain-containing protein</fullName>
    </recommendedName>
</protein>
<dbReference type="EMBL" id="CAJPWZ010000007">
    <property type="protein sequence ID" value="CAG2184539.1"/>
    <property type="molecule type" value="Genomic_DNA"/>
</dbReference>
<dbReference type="InterPro" id="IPR049012">
    <property type="entry name" value="Mutator_transp_dom"/>
</dbReference>
<accession>A0A8S3PMC9</accession>
<feature type="domain" description="Mutator-like transposase" evidence="2">
    <location>
        <begin position="36"/>
        <end position="144"/>
    </location>
</feature>
<dbReference type="Gene3D" id="1.10.10.60">
    <property type="entry name" value="Homeodomain-like"/>
    <property type="match status" value="1"/>
</dbReference>